<evidence type="ECO:0000313" key="3">
    <source>
        <dbReference type="Proteomes" id="UP000022910"/>
    </source>
</evidence>
<evidence type="ECO:0000256" key="1">
    <source>
        <dbReference type="SAM" id="MobiDB-lite"/>
    </source>
</evidence>
<sequence>MSVPDRDHSKHIKVYTVPQGALEDSSDNSKELKRRPNKHKINLHTNLYFLIDNKERFKQKRSSPAFIIRKSREKCSSNIHWSFDVHHKEMLNIGPCNVLPMSQHSMFITKSKMFIARTL</sequence>
<gene>
    <name evidence="2" type="ORF">RirG_197840</name>
</gene>
<reference evidence="2 3" key="1">
    <citation type="submission" date="2014-02" db="EMBL/GenBank/DDBJ databases">
        <title>Single nucleus genome sequencing reveals high similarity among nuclei of an endomycorrhizal fungus.</title>
        <authorList>
            <person name="Lin K."/>
            <person name="Geurts R."/>
            <person name="Zhang Z."/>
            <person name="Limpens E."/>
            <person name="Saunders D.G."/>
            <person name="Mu D."/>
            <person name="Pang E."/>
            <person name="Cao H."/>
            <person name="Cha H."/>
            <person name="Lin T."/>
            <person name="Zhou Q."/>
            <person name="Shang Y."/>
            <person name="Li Y."/>
            <person name="Ivanov S."/>
            <person name="Sharma T."/>
            <person name="Velzen R.V."/>
            <person name="Ruijter N.D."/>
            <person name="Aanen D.K."/>
            <person name="Win J."/>
            <person name="Kamoun S."/>
            <person name="Bisseling T."/>
            <person name="Huang S."/>
        </authorList>
    </citation>
    <scope>NUCLEOTIDE SEQUENCE [LARGE SCALE GENOMIC DNA]</scope>
    <source>
        <strain evidence="3">DAOM197198w</strain>
    </source>
</reference>
<name>A0A015IVY3_RHIIW</name>
<comment type="caution">
    <text evidence="2">The sequence shown here is derived from an EMBL/GenBank/DDBJ whole genome shotgun (WGS) entry which is preliminary data.</text>
</comment>
<keyword evidence="3" id="KW-1185">Reference proteome</keyword>
<dbReference type="HOGENOM" id="CLU_2062747_0_0_1"/>
<dbReference type="Proteomes" id="UP000022910">
    <property type="component" value="Unassembled WGS sequence"/>
</dbReference>
<dbReference type="AlphaFoldDB" id="A0A015IVY3"/>
<evidence type="ECO:0000313" key="2">
    <source>
        <dbReference type="EMBL" id="EXX58455.1"/>
    </source>
</evidence>
<organism evidence="2 3">
    <name type="scientific">Rhizophagus irregularis (strain DAOM 197198w)</name>
    <name type="common">Glomus intraradices</name>
    <dbReference type="NCBI Taxonomy" id="1432141"/>
    <lineage>
        <taxon>Eukaryota</taxon>
        <taxon>Fungi</taxon>
        <taxon>Fungi incertae sedis</taxon>
        <taxon>Mucoromycota</taxon>
        <taxon>Glomeromycotina</taxon>
        <taxon>Glomeromycetes</taxon>
        <taxon>Glomerales</taxon>
        <taxon>Glomeraceae</taxon>
        <taxon>Rhizophagus</taxon>
    </lineage>
</organism>
<proteinExistence type="predicted"/>
<dbReference type="EMBL" id="JEMT01026803">
    <property type="protein sequence ID" value="EXX58455.1"/>
    <property type="molecule type" value="Genomic_DNA"/>
</dbReference>
<accession>A0A015IVY3</accession>
<feature type="region of interest" description="Disordered" evidence="1">
    <location>
        <begin position="1"/>
        <end position="35"/>
    </location>
</feature>
<protein>
    <submittedName>
        <fullName evidence="2">Uncharacterized protein</fullName>
    </submittedName>
</protein>